<gene>
    <name evidence="3" type="ORF">V6N11_043826</name>
</gene>
<dbReference type="Pfam" id="PF05627">
    <property type="entry name" value="AvrRpt-cleavage"/>
    <property type="match status" value="1"/>
</dbReference>
<dbReference type="InterPro" id="IPR008700">
    <property type="entry name" value="TypeIII_avirulence_cleave"/>
</dbReference>
<dbReference type="InterPro" id="IPR040387">
    <property type="entry name" value="RIN4/NOI4"/>
</dbReference>
<dbReference type="EMBL" id="JBBPBN010000023">
    <property type="protein sequence ID" value="KAK9010964.1"/>
    <property type="molecule type" value="Genomic_DNA"/>
</dbReference>
<dbReference type="PANTHER" id="PTHR33159:SF96">
    <property type="entry name" value="RPM1-INTERACTING PROTEIN 4-LIKE"/>
    <property type="match status" value="1"/>
</dbReference>
<proteinExistence type="predicted"/>
<organism evidence="3 4">
    <name type="scientific">Hibiscus sabdariffa</name>
    <name type="common">roselle</name>
    <dbReference type="NCBI Taxonomy" id="183260"/>
    <lineage>
        <taxon>Eukaryota</taxon>
        <taxon>Viridiplantae</taxon>
        <taxon>Streptophyta</taxon>
        <taxon>Embryophyta</taxon>
        <taxon>Tracheophyta</taxon>
        <taxon>Spermatophyta</taxon>
        <taxon>Magnoliopsida</taxon>
        <taxon>eudicotyledons</taxon>
        <taxon>Gunneridae</taxon>
        <taxon>Pentapetalae</taxon>
        <taxon>rosids</taxon>
        <taxon>malvids</taxon>
        <taxon>Malvales</taxon>
        <taxon>Malvaceae</taxon>
        <taxon>Malvoideae</taxon>
        <taxon>Hibiscus</taxon>
    </lineage>
</organism>
<evidence type="ECO:0000259" key="2">
    <source>
        <dbReference type="Pfam" id="PF05627"/>
    </source>
</evidence>
<evidence type="ECO:0000313" key="4">
    <source>
        <dbReference type="Proteomes" id="UP001396334"/>
    </source>
</evidence>
<evidence type="ECO:0000313" key="3">
    <source>
        <dbReference type="EMBL" id="KAK9010964.1"/>
    </source>
</evidence>
<dbReference type="PANTHER" id="PTHR33159">
    <property type="entry name" value="RPM1-INTERACTING PROTEIN 4 (RIN4) FAMILY PROTEIN"/>
    <property type="match status" value="1"/>
</dbReference>
<evidence type="ECO:0000256" key="1">
    <source>
        <dbReference type="SAM" id="MobiDB-lite"/>
    </source>
</evidence>
<accession>A0ABR2RDI2</accession>
<sequence>MGLGKEMPQKQTQTTVFVSNLHSPRHGEVGDAFIRVKKSKTGIRYGCRLTASLARFSDNLEDRNSKQVKNINCVQKCKYVQKKVEGLVDSRVNGGLSNEVASRERTLPKFGEWDLNNPAAAERFTVIFEKASDRKKAAKTAGSTPLRSRYENTNSNKKSEKKKWLCCITA</sequence>
<comment type="caution">
    <text evidence="3">The sequence shown here is derived from an EMBL/GenBank/DDBJ whole genome shotgun (WGS) entry which is preliminary data.</text>
</comment>
<protein>
    <recommendedName>
        <fullName evidence="2">RIN4 pathogenic type III effector avirulence factor Avr cleavage site domain-containing protein</fullName>
    </recommendedName>
</protein>
<keyword evidence="4" id="KW-1185">Reference proteome</keyword>
<name>A0ABR2RDI2_9ROSI</name>
<feature type="region of interest" description="Disordered" evidence="1">
    <location>
        <begin position="138"/>
        <end position="161"/>
    </location>
</feature>
<feature type="domain" description="RIN4 pathogenic type III effector avirulence factor Avr cleavage site" evidence="2">
    <location>
        <begin position="104"/>
        <end position="136"/>
    </location>
</feature>
<dbReference type="Proteomes" id="UP001396334">
    <property type="component" value="Unassembled WGS sequence"/>
</dbReference>
<reference evidence="3 4" key="1">
    <citation type="journal article" date="2024" name="G3 (Bethesda)">
        <title>Genome assembly of Hibiscus sabdariffa L. provides insights into metabolisms of medicinal natural products.</title>
        <authorList>
            <person name="Kim T."/>
        </authorList>
    </citation>
    <scope>NUCLEOTIDE SEQUENCE [LARGE SCALE GENOMIC DNA]</scope>
    <source>
        <strain evidence="3">TK-2024</strain>
        <tissue evidence="3">Old leaves</tissue>
    </source>
</reference>